<dbReference type="Proteomes" id="UP001053296">
    <property type="component" value="Chromosome"/>
</dbReference>
<evidence type="ECO:0000256" key="1">
    <source>
        <dbReference type="ARBA" id="ARBA00022630"/>
    </source>
</evidence>
<evidence type="ECO:0000259" key="3">
    <source>
        <dbReference type="Pfam" id="PF03358"/>
    </source>
</evidence>
<dbReference type="EMBL" id="AP024485">
    <property type="protein sequence ID" value="BCS89280.1"/>
    <property type="molecule type" value="Genomic_DNA"/>
</dbReference>
<feature type="domain" description="NADPH-dependent FMN reductase-like" evidence="3">
    <location>
        <begin position="1"/>
        <end position="116"/>
    </location>
</feature>
<dbReference type="Gene3D" id="3.40.50.360">
    <property type="match status" value="1"/>
</dbReference>
<proteinExistence type="predicted"/>
<protein>
    <submittedName>
        <fullName evidence="4">Flavodoxin family protein</fullName>
    </submittedName>
</protein>
<sequence>MNVLAFNGSARRKNWNTVTMLEHALEGARESGAETELINLYQLDFKGCSSCFACKRLDRKKTGVCAFKDDLQPILEKVREAHAIILGTPVYFGSETATTRAFLERLQFPYLNYKDYNNSHFPRHMPTGLMYTMNVTEEQQTVLGYESVFERTRNYLARIFGSCELVIANNTTQYTDYDKFEAAYEKNEKARYREAFFASDCQRAREMGARLVCGESA</sequence>
<dbReference type="Pfam" id="PF03358">
    <property type="entry name" value="FMN_red"/>
    <property type="match status" value="1"/>
</dbReference>
<keyword evidence="1" id="KW-0285">Flavoprotein</keyword>
<keyword evidence="5" id="KW-1185">Reference proteome</keyword>
<dbReference type="SUPFAM" id="SSF52218">
    <property type="entry name" value="Flavoproteins"/>
    <property type="match status" value="1"/>
</dbReference>
<evidence type="ECO:0000256" key="2">
    <source>
        <dbReference type="ARBA" id="ARBA00022643"/>
    </source>
</evidence>
<dbReference type="InterPro" id="IPR051796">
    <property type="entry name" value="ISF_SsuE-like"/>
</dbReference>
<keyword evidence="2" id="KW-0288">FMN</keyword>
<dbReference type="PANTHER" id="PTHR43278:SF2">
    <property type="entry name" value="IRON-SULFUR FLAVOPROTEIN"/>
    <property type="match status" value="1"/>
</dbReference>
<reference evidence="4" key="1">
    <citation type="journal article" date="2022" name="Arch. Microbiol.">
        <title>Pseudodesulfovibrio sediminis sp. nov., a mesophilic and neutrophilic sulfate-reducing bacterium isolated from sediment of a brackish lake.</title>
        <authorList>
            <person name="Takahashi A."/>
            <person name="Kojima H."/>
            <person name="Watanabe M."/>
            <person name="Fukui M."/>
        </authorList>
    </citation>
    <scope>NUCLEOTIDE SEQUENCE</scope>
    <source>
        <strain evidence="4">SF6</strain>
    </source>
</reference>
<dbReference type="InterPro" id="IPR029039">
    <property type="entry name" value="Flavoprotein-like_sf"/>
</dbReference>
<dbReference type="RefSeq" id="WP_229591259.1">
    <property type="nucleotide sequence ID" value="NZ_AP024485.1"/>
</dbReference>
<evidence type="ECO:0000313" key="5">
    <source>
        <dbReference type="Proteomes" id="UP001053296"/>
    </source>
</evidence>
<dbReference type="InterPro" id="IPR005025">
    <property type="entry name" value="FMN_Rdtase-like_dom"/>
</dbReference>
<accession>A0ABM7P8G8</accession>
<name>A0ABM7P8G8_9BACT</name>
<evidence type="ECO:0000313" key="4">
    <source>
        <dbReference type="EMBL" id="BCS89280.1"/>
    </source>
</evidence>
<organism evidence="4 5">
    <name type="scientific">Pseudodesulfovibrio sediminis</name>
    <dbReference type="NCBI Taxonomy" id="2810563"/>
    <lineage>
        <taxon>Bacteria</taxon>
        <taxon>Pseudomonadati</taxon>
        <taxon>Thermodesulfobacteriota</taxon>
        <taxon>Desulfovibrionia</taxon>
        <taxon>Desulfovibrionales</taxon>
        <taxon>Desulfovibrionaceae</taxon>
    </lineage>
</organism>
<dbReference type="PANTHER" id="PTHR43278">
    <property type="entry name" value="NAD(P)H-DEPENDENT FMN-CONTAINING OXIDOREDUCTASE YWQN-RELATED"/>
    <property type="match status" value="1"/>
</dbReference>
<gene>
    <name evidence="4" type="ORF">PSDVSF_25220</name>
</gene>